<dbReference type="AlphaFoldDB" id="A0A3N0Y5F6"/>
<dbReference type="OrthoDB" id="1046782at2759"/>
<accession>A0A3N0Y5F6</accession>
<dbReference type="InterPro" id="IPR051057">
    <property type="entry name" value="PI-PLC_domain"/>
</dbReference>
<dbReference type="GO" id="GO:0008081">
    <property type="term" value="F:phosphoric diester hydrolase activity"/>
    <property type="evidence" value="ECO:0007669"/>
    <property type="project" value="InterPro"/>
</dbReference>
<reference evidence="2 3" key="1">
    <citation type="submission" date="2018-10" db="EMBL/GenBank/DDBJ databases">
        <title>Genome assembly for a Yunnan-Guizhou Plateau 3E fish, Anabarilius grahami (Regan), and its evolutionary and genetic applications.</title>
        <authorList>
            <person name="Jiang W."/>
        </authorList>
    </citation>
    <scope>NUCLEOTIDE SEQUENCE [LARGE SCALE GENOMIC DNA]</scope>
    <source>
        <strain evidence="2">AG-KIZ</strain>
        <tissue evidence="2">Muscle</tissue>
    </source>
</reference>
<evidence type="ECO:0000313" key="2">
    <source>
        <dbReference type="EMBL" id="ROL41443.1"/>
    </source>
</evidence>
<protein>
    <recommendedName>
        <fullName evidence="1">Phosphatidylinositol-specific phospholipase C X domain-containing protein</fullName>
    </recommendedName>
</protein>
<dbReference type="PANTHER" id="PTHR13593:SF147">
    <property type="entry name" value="1-PHOSPHATIDYLINOSITOL PHOSPHODIESTERASE-LIKE-RELATED"/>
    <property type="match status" value="1"/>
</dbReference>
<dbReference type="EMBL" id="RJVU01051648">
    <property type="protein sequence ID" value="ROL41443.1"/>
    <property type="molecule type" value="Genomic_DNA"/>
</dbReference>
<dbReference type="PROSITE" id="PS50007">
    <property type="entry name" value="PIPLC_X_DOMAIN"/>
    <property type="match status" value="1"/>
</dbReference>
<sequence>WMKTLDDEKLISTLTIPGTHESLALHGGLLAECQSWSLENQLKAGIRYFDLRVSGKNLKIKHGLIDQNTTFPDALETIRKFLFKYKTETVLVRVKPVKPELSKVPSLVENKIRKAKDIWVKPSVPRIGEVRGKIIFVQKDSFKIGIILSETDKKGDYIVTNVKFKEEKIKKHLEEAANQCRTGSLSLSYSSGTSLGTFISFNFLPKKLAKQINPWLYDHLQKQFKKKPKPCFGIIAMDFPGFDLIQQVIKFHRLT</sequence>
<dbReference type="Gene3D" id="3.20.20.190">
    <property type="entry name" value="Phosphatidylinositol (PI) phosphodiesterase"/>
    <property type="match status" value="1"/>
</dbReference>
<evidence type="ECO:0000313" key="3">
    <source>
        <dbReference type="Proteomes" id="UP000281406"/>
    </source>
</evidence>
<dbReference type="Proteomes" id="UP000281406">
    <property type="component" value="Unassembled WGS sequence"/>
</dbReference>
<name>A0A3N0Y5F6_ANAGA</name>
<gene>
    <name evidence="2" type="ORF">DPX16_6841</name>
</gene>
<dbReference type="InterPro" id="IPR017946">
    <property type="entry name" value="PLC-like_Pdiesterase_TIM-brl"/>
</dbReference>
<dbReference type="SUPFAM" id="SSF51695">
    <property type="entry name" value="PLC-like phosphodiesterases"/>
    <property type="match status" value="1"/>
</dbReference>
<feature type="domain" description="Phosphatidylinositol-specific phospholipase C X" evidence="1">
    <location>
        <begin position="5"/>
        <end position="139"/>
    </location>
</feature>
<dbReference type="GO" id="GO:0006629">
    <property type="term" value="P:lipid metabolic process"/>
    <property type="evidence" value="ECO:0007669"/>
    <property type="project" value="InterPro"/>
</dbReference>
<feature type="non-terminal residue" evidence="2">
    <location>
        <position position="1"/>
    </location>
</feature>
<evidence type="ECO:0000259" key="1">
    <source>
        <dbReference type="SMART" id="SM00148"/>
    </source>
</evidence>
<comment type="caution">
    <text evidence="2">The sequence shown here is derived from an EMBL/GenBank/DDBJ whole genome shotgun (WGS) entry which is preliminary data.</text>
</comment>
<proteinExistence type="predicted"/>
<dbReference type="Pfam" id="PF00388">
    <property type="entry name" value="PI-PLC-X"/>
    <property type="match status" value="1"/>
</dbReference>
<dbReference type="PANTHER" id="PTHR13593">
    <property type="match status" value="1"/>
</dbReference>
<organism evidence="2 3">
    <name type="scientific">Anabarilius grahami</name>
    <name type="common">Kanglang fish</name>
    <name type="synonym">Barilius grahami</name>
    <dbReference type="NCBI Taxonomy" id="495550"/>
    <lineage>
        <taxon>Eukaryota</taxon>
        <taxon>Metazoa</taxon>
        <taxon>Chordata</taxon>
        <taxon>Craniata</taxon>
        <taxon>Vertebrata</taxon>
        <taxon>Euteleostomi</taxon>
        <taxon>Actinopterygii</taxon>
        <taxon>Neopterygii</taxon>
        <taxon>Teleostei</taxon>
        <taxon>Ostariophysi</taxon>
        <taxon>Cypriniformes</taxon>
        <taxon>Xenocyprididae</taxon>
        <taxon>Xenocypridinae</taxon>
        <taxon>Xenocypridinae incertae sedis</taxon>
        <taxon>Anabarilius</taxon>
    </lineage>
</organism>
<dbReference type="SMART" id="SM00148">
    <property type="entry name" value="PLCXc"/>
    <property type="match status" value="1"/>
</dbReference>
<keyword evidence="3" id="KW-1185">Reference proteome</keyword>
<dbReference type="InterPro" id="IPR000909">
    <property type="entry name" value="PLipase_C_PInositol-sp_X_dom"/>
</dbReference>